<dbReference type="PANTHER" id="PTHR47681:SF3">
    <property type="entry name" value="PHOSPHATIDYLINOSITOL N-ACETYLGLUCOSAMINYLTRANSFERASE SUBUNIT P-RELATED"/>
    <property type="match status" value="1"/>
</dbReference>
<evidence type="ECO:0000313" key="7">
    <source>
        <dbReference type="EMBL" id="THU66559.1"/>
    </source>
</evidence>
<dbReference type="AlphaFoldDB" id="A0A4S8JWC9"/>
<keyword evidence="2 5" id="KW-0812">Transmembrane</keyword>
<name>A0A4S8JWC9_MUSBA</name>
<evidence type="ECO:0000256" key="1">
    <source>
        <dbReference type="ARBA" id="ARBA00004141"/>
    </source>
</evidence>
<keyword evidence="8" id="KW-1185">Reference proteome</keyword>
<evidence type="ECO:0000256" key="5">
    <source>
        <dbReference type="SAM" id="Phobius"/>
    </source>
</evidence>
<dbReference type="InterPro" id="IPR013717">
    <property type="entry name" value="PIG-P"/>
</dbReference>
<feature type="transmembrane region" description="Helical" evidence="5">
    <location>
        <begin position="58"/>
        <end position="79"/>
    </location>
</feature>
<evidence type="ECO:0000313" key="8">
    <source>
        <dbReference type="Proteomes" id="UP000317650"/>
    </source>
</evidence>
<evidence type="ECO:0000256" key="3">
    <source>
        <dbReference type="ARBA" id="ARBA00022989"/>
    </source>
</evidence>
<dbReference type="Proteomes" id="UP000317650">
    <property type="component" value="Chromosome 5"/>
</dbReference>
<gene>
    <name evidence="7" type="ORF">C4D60_Mb05t15430</name>
</gene>
<evidence type="ECO:0000259" key="6">
    <source>
        <dbReference type="Pfam" id="PF08510"/>
    </source>
</evidence>
<feature type="domain" description="PIG-P" evidence="6">
    <location>
        <begin position="102"/>
        <end position="203"/>
    </location>
</feature>
<comment type="caution">
    <text evidence="7">The sequence shown here is derived from an EMBL/GenBank/DDBJ whole genome shotgun (WGS) entry which is preliminary data.</text>
</comment>
<evidence type="ECO:0000256" key="2">
    <source>
        <dbReference type="ARBA" id="ARBA00022692"/>
    </source>
</evidence>
<accession>A0A4S8JWC9</accession>
<reference evidence="7 8" key="1">
    <citation type="journal article" date="2019" name="Nat. Plants">
        <title>Genome sequencing of Musa balbisiana reveals subgenome evolution and function divergence in polyploid bananas.</title>
        <authorList>
            <person name="Yao X."/>
        </authorList>
    </citation>
    <scope>NUCLEOTIDE SEQUENCE [LARGE SCALE GENOMIC DNA]</scope>
    <source>
        <strain evidence="8">cv. DH-PKW</strain>
        <tissue evidence="7">Leaves</tissue>
    </source>
</reference>
<dbReference type="GO" id="GO:0016020">
    <property type="term" value="C:membrane"/>
    <property type="evidence" value="ECO:0007669"/>
    <property type="project" value="UniProtKB-SubCell"/>
</dbReference>
<dbReference type="EMBL" id="PYDT01000003">
    <property type="protein sequence ID" value="THU66559.1"/>
    <property type="molecule type" value="Genomic_DNA"/>
</dbReference>
<sequence length="204" mass="22542">MEETPPSPTSLVVSSPRRTLSLLRERRQKHPITDPDEKTAASAAAAFAEEHGPKPSEVYGFVGCITTVIAAGVCPLAAPDCPKWIILPDKQLVCVSLPYFLDVVIFIVWAYTPEPWLHYLGITYYPSKYWAIAIPSFLIVTVVLAMVSYLGLNFMVTPPPTSFNIMFDEYSRECSTVTSLGGEERPIEPISDIGVDQINNIMFG</sequence>
<keyword evidence="4 5" id="KW-0472">Membrane</keyword>
<protein>
    <recommendedName>
        <fullName evidence="6">PIG-P domain-containing protein</fullName>
    </recommendedName>
</protein>
<keyword evidence="3 5" id="KW-1133">Transmembrane helix</keyword>
<proteinExistence type="predicted"/>
<evidence type="ECO:0000256" key="4">
    <source>
        <dbReference type="ARBA" id="ARBA00023136"/>
    </source>
</evidence>
<feature type="transmembrane region" description="Helical" evidence="5">
    <location>
        <begin position="132"/>
        <end position="156"/>
    </location>
</feature>
<organism evidence="7 8">
    <name type="scientific">Musa balbisiana</name>
    <name type="common">Banana</name>
    <dbReference type="NCBI Taxonomy" id="52838"/>
    <lineage>
        <taxon>Eukaryota</taxon>
        <taxon>Viridiplantae</taxon>
        <taxon>Streptophyta</taxon>
        <taxon>Embryophyta</taxon>
        <taxon>Tracheophyta</taxon>
        <taxon>Spermatophyta</taxon>
        <taxon>Magnoliopsida</taxon>
        <taxon>Liliopsida</taxon>
        <taxon>Zingiberales</taxon>
        <taxon>Musaceae</taxon>
        <taxon>Musa</taxon>
    </lineage>
</organism>
<feature type="transmembrane region" description="Helical" evidence="5">
    <location>
        <begin position="91"/>
        <end position="112"/>
    </location>
</feature>
<dbReference type="STRING" id="52838.A0A4S8JWC9"/>
<comment type="subcellular location">
    <subcellularLocation>
        <location evidence="1">Membrane</location>
        <topology evidence="1">Multi-pass membrane protein</topology>
    </subcellularLocation>
</comment>
<dbReference type="Pfam" id="PF08510">
    <property type="entry name" value="PIG-P"/>
    <property type="match status" value="1"/>
</dbReference>
<dbReference type="PANTHER" id="PTHR47681">
    <property type="entry name" value="PHOSPHATIDYLINOSITOL N-ACETYLGLUCOSAMINYLTRANSFERASE SUBUNIT P-RELATED"/>
    <property type="match status" value="1"/>
</dbReference>